<keyword evidence="3" id="KW-1185">Reference proteome</keyword>
<accession>A0A2Z5G679</accession>
<evidence type="ECO:0000259" key="1">
    <source>
        <dbReference type="SMART" id="SM01321"/>
    </source>
</evidence>
<dbReference type="KEGG" id="abas:ACPOL_4873"/>
<organism evidence="2 3">
    <name type="scientific">Acidisarcina polymorpha</name>
    <dbReference type="NCBI Taxonomy" id="2211140"/>
    <lineage>
        <taxon>Bacteria</taxon>
        <taxon>Pseudomonadati</taxon>
        <taxon>Acidobacteriota</taxon>
        <taxon>Terriglobia</taxon>
        <taxon>Terriglobales</taxon>
        <taxon>Acidobacteriaceae</taxon>
        <taxon>Acidisarcina</taxon>
    </lineage>
</organism>
<dbReference type="EMBL" id="CP030840">
    <property type="protein sequence ID" value="AXC14135.1"/>
    <property type="molecule type" value="Genomic_DNA"/>
</dbReference>
<reference evidence="2 3" key="1">
    <citation type="journal article" date="2018" name="Front. Microbiol.">
        <title>Hydrolytic Capabilities as a Key to Environmental Success: Chitinolytic and Cellulolytic Acidobacteria From Acidic Sub-arctic Soils and Boreal Peatlands.</title>
        <authorList>
            <person name="Belova S.E."/>
            <person name="Ravin N.V."/>
            <person name="Pankratov T.A."/>
            <person name="Rakitin A.L."/>
            <person name="Ivanova A.A."/>
            <person name="Beletsky A.V."/>
            <person name="Mardanov A.V."/>
            <person name="Sinninghe Damste J.S."/>
            <person name="Dedysh S.N."/>
        </authorList>
    </citation>
    <scope>NUCLEOTIDE SEQUENCE [LARGE SCALE GENOMIC DNA]</scope>
    <source>
        <strain evidence="2 3">SBC82</strain>
    </source>
</reference>
<proteinExistence type="predicted"/>
<dbReference type="NCBIfam" id="NF047646">
    <property type="entry name" value="REP_Tyr_transpos"/>
    <property type="match status" value="1"/>
</dbReference>
<evidence type="ECO:0000313" key="2">
    <source>
        <dbReference type="EMBL" id="AXC14135.1"/>
    </source>
</evidence>
<dbReference type="Gene3D" id="3.30.70.1290">
    <property type="entry name" value="Transposase IS200-like"/>
    <property type="match status" value="1"/>
</dbReference>
<dbReference type="Pfam" id="PF01797">
    <property type="entry name" value="Y1_Tnp"/>
    <property type="match status" value="1"/>
</dbReference>
<dbReference type="GO" id="GO:0043565">
    <property type="term" value="F:sequence-specific DNA binding"/>
    <property type="evidence" value="ECO:0007669"/>
    <property type="project" value="TreeGrafter"/>
</dbReference>
<dbReference type="InterPro" id="IPR052715">
    <property type="entry name" value="RAYT_transposase"/>
</dbReference>
<evidence type="ECO:0000313" key="3">
    <source>
        <dbReference type="Proteomes" id="UP000253606"/>
    </source>
</evidence>
<dbReference type="SMART" id="SM01321">
    <property type="entry name" value="Y1_Tnp"/>
    <property type="match status" value="1"/>
</dbReference>
<dbReference type="GO" id="GO:0004803">
    <property type="term" value="F:transposase activity"/>
    <property type="evidence" value="ECO:0007669"/>
    <property type="project" value="InterPro"/>
</dbReference>
<protein>
    <recommendedName>
        <fullName evidence="1">Transposase IS200-like domain-containing protein</fullName>
    </recommendedName>
</protein>
<dbReference type="GO" id="GO:0006313">
    <property type="term" value="P:DNA transposition"/>
    <property type="evidence" value="ECO:0007669"/>
    <property type="project" value="InterPro"/>
</dbReference>
<dbReference type="PANTHER" id="PTHR36966">
    <property type="entry name" value="REP-ASSOCIATED TYROSINE TRANSPOSASE"/>
    <property type="match status" value="1"/>
</dbReference>
<dbReference type="SUPFAM" id="SSF143422">
    <property type="entry name" value="Transposase IS200-like"/>
    <property type="match status" value="1"/>
</dbReference>
<sequence>MDHVGYDAGMPKGLVRYQQSGQFHFVTFSCYGRQAYLGATSARELFERSLDTMRQRYHFIVAGYVVMPEHIHMLVGEPRTVLLSQPIQALKLSVAVQRWERPFWQPRYYDFNVYSEHKRVQKLKYMHHNPVKRGLAGQPSEWLWSSFNHWATGALGTVEIESQWTASRREAAFA</sequence>
<dbReference type="PANTHER" id="PTHR36966:SF1">
    <property type="entry name" value="REP-ASSOCIATED TYROSINE TRANSPOSASE"/>
    <property type="match status" value="1"/>
</dbReference>
<dbReference type="AlphaFoldDB" id="A0A2Z5G679"/>
<feature type="domain" description="Transposase IS200-like" evidence="1">
    <location>
        <begin position="19"/>
        <end position="129"/>
    </location>
</feature>
<dbReference type="InterPro" id="IPR036515">
    <property type="entry name" value="Transposase_17_sf"/>
</dbReference>
<dbReference type="Proteomes" id="UP000253606">
    <property type="component" value="Chromosome"/>
</dbReference>
<dbReference type="InterPro" id="IPR002686">
    <property type="entry name" value="Transposase_17"/>
</dbReference>
<name>A0A2Z5G679_9BACT</name>
<gene>
    <name evidence="2" type="ORF">ACPOL_4873</name>
</gene>